<dbReference type="GO" id="GO:0005524">
    <property type="term" value="F:ATP binding"/>
    <property type="evidence" value="ECO:0007669"/>
    <property type="project" value="UniProtKB-UniRule"/>
</dbReference>
<dbReference type="eggNOG" id="COG1947">
    <property type="taxonomic scope" value="Bacteria"/>
</dbReference>
<dbReference type="EC" id="2.7.1.148" evidence="11"/>
<keyword evidence="5 11" id="KW-0808">Transferase</keyword>
<comment type="similarity">
    <text evidence="12">Belongs to the class I-like SAM-binding methyltransferase superfamily. rRNA adenine N(6)-methyltransferase family. RsmA subfamily.</text>
</comment>
<keyword evidence="7 11" id="KW-0547">Nucleotide-binding</keyword>
<evidence type="ECO:0000256" key="11">
    <source>
        <dbReference type="HAMAP-Rule" id="MF_00061"/>
    </source>
</evidence>
<name>L1MHZ7_9CORY</name>
<dbReference type="FunFam" id="1.10.8.100:FF:000003">
    <property type="entry name" value="Ribosomal RNA small subunit methyltransferase A"/>
    <property type="match status" value="1"/>
</dbReference>
<dbReference type="SUPFAM" id="SSF53335">
    <property type="entry name" value="S-adenosyl-L-methionine-dependent methyltransferases"/>
    <property type="match status" value="1"/>
</dbReference>
<keyword evidence="4 12" id="KW-0489">Methyltransferase</keyword>
<feature type="binding site" evidence="11">
    <location>
        <begin position="383"/>
        <end position="393"/>
    </location>
    <ligand>
        <name>ATP</name>
        <dbReference type="ChEBI" id="CHEBI:30616"/>
    </ligand>
</feature>
<dbReference type="SMART" id="SM00650">
    <property type="entry name" value="rADc"/>
    <property type="match status" value="1"/>
</dbReference>
<dbReference type="InterPro" id="IPR020568">
    <property type="entry name" value="Ribosomal_Su5_D2-typ_SF"/>
</dbReference>
<dbReference type="SUPFAM" id="SSF55060">
    <property type="entry name" value="GHMP Kinase, C-terminal domain"/>
    <property type="match status" value="1"/>
</dbReference>
<dbReference type="InterPro" id="IPR001737">
    <property type="entry name" value="KsgA/Erm"/>
</dbReference>
<comment type="catalytic activity">
    <reaction evidence="11">
        <text>4-CDP-2-C-methyl-D-erythritol + ATP = 4-CDP-2-C-methyl-D-erythritol 2-phosphate + ADP + H(+)</text>
        <dbReference type="Rhea" id="RHEA:18437"/>
        <dbReference type="ChEBI" id="CHEBI:15378"/>
        <dbReference type="ChEBI" id="CHEBI:30616"/>
        <dbReference type="ChEBI" id="CHEBI:57823"/>
        <dbReference type="ChEBI" id="CHEBI:57919"/>
        <dbReference type="ChEBI" id="CHEBI:456216"/>
        <dbReference type="EC" id="2.7.1.148"/>
    </reaction>
</comment>
<evidence type="ECO:0000256" key="3">
    <source>
        <dbReference type="ARBA" id="ARBA00022552"/>
    </source>
</evidence>
<evidence type="ECO:0000313" key="16">
    <source>
        <dbReference type="Proteomes" id="UP000010445"/>
    </source>
</evidence>
<dbReference type="InterPro" id="IPR020596">
    <property type="entry name" value="rRNA_Ade_Mease_Trfase_CS"/>
</dbReference>
<comment type="function">
    <text evidence="12">Specifically dimethylates two adjacent adenosines (A1518 and A1519) in the loop of a conserved hairpin near the 3'-end of 16S rRNA in the 30S particle. May play a critical role in biogenesis of 30S subunits.</text>
</comment>
<evidence type="ECO:0000256" key="12">
    <source>
        <dbReference type="HAMAP-Rule" id="MF_00607"/>
    </source>
</evidence>
<dbReference type="Gene3D" id="3.40.50.150">
    <property type="entry name" value="Vaccinia Virus protein VP39"/>
    <property type="match status" value="1"/>
</dbReference>
<dbReference type="InterPro" id="IPR029063">
    <property type="entry name" value="SAM-dependent_MTases_sf"/>
</dbReference>
<dbReference type="NCBIfam" id="NF002870">
    <property type="entry name" value="PRK03188.1"/>
    <property type="match status" value="1"/>
</dbReference>
<accession>L1MHZ7</accession>
<dbReference type="Pfam" id="PF00288">
    <property type="entry name" value="GHMP_kinases_N"/>
    <property type="match status" value="1"/>
</dbReference>
<dbReference type="EMBL" id="AMEM01000016">
    <property type="protein sequence ID" value="EKX90842.1"/>
    <property type="molecule type" value="Genomic_DNA"/>
</dbReference>
<dbReference type="eggNOG" id="COG0030">
    <property type="taxonomic scope" value="Bacteria"/>
</dbReference>
<feature type="binding site" evidence="12 13">
    <location>
        <position position="32"/>
    </location>
    <ligand>
        <name>S-adenosyl-L-methionine</name>
        <dbReference type="ChEBI" id="CHEBI:59789"/>
    </ligand>
</feature>
<reference evidence="15 16" key="1">
    <citation type="submission" date="2012-05" db="EMBL/GenBank/DDBJ databases">
        <authorList>
            <person name="Weinstock G."/>
            <person name="Sodergren E."/>
            <person name="Lobos E.A."/>
            <person name="Fulton L."/>
            <person name="Fulton R."/>
            <person name="Courtney L."/>
            <person name="Fronick C."/>
            <person name="O'Laughlin M."/>
            <person name="Godfrey J."/>
            <person name="Wilson R.M."/>
            <person name="Miner T."/>
            <person name="Farmer C."/>
            <person name="Delehaunty K."/>
            <person name="Cordes M."/>
            <person name="Minx P."/>
            <person name="Tomlinson C."/>
            <person name="Chen J."/>
            <person name="Wollam A."/>
            <person name="Pepin K.H."/>
            <person name="Bhonagiri V."/>
            <person name="Zhang X."/>
            <person name="Suruliraj S."/>
            <person name="Warren W."/>
            <person name="Mitreva M."/>
            <person name="Mardis E.R."/>
            <person name="Wilson R.K."/>
        </authorList>
    </citation>
    <scope>NUCLEOTIDE SEQUENCE [LARGE SCALE GENOMIC DNA]</scope>
    <source>
        <strain evidence="15 16">F0235</strain>
    </source>
</reference>
<dbReference type="PROSITE" id="PS51689">
    <property type="entry name" value="SAM_RNA_A_N6_MT"/>
    <property type="match status" value="1"/>
</dbReference>
<evidence type="ECO:0000259" key="14">
    <source>
        <dbReference type="SMART" id="SM00650"/>
    </source>
</evidence>
<dbReference type="GO" id="GO:0016114">
    <property type="term" value="P:terpenoid biosynthetic process"/>
    <property type="evidence" value="ECO:0007669"/>
    <property type="project" value="UniProtKB-UniRule"/>
</dbReference>
<organism evidence="15 16">
    <name type="scientific">Corynebacterium durum F0235</name>
    <dbReference type="NCBI Taxonomy" id="1035195"/>
    <lineage>
        <taxon>Bacteria</taxon>
        <taxon>Bacillati</taxon>
        <taxon>Actinomycetota</taxon>
        <taxon>Actinomycetes</taxon>
        <taxon>Mycobacteriales</taxon>
        <taxon>Corynebacteriaceae</taxon>
        <taxon>Corynebacterium</taxon>
    </lineage>
</organism>
<dbReference type="Gene3D" id="1.10.8.100">
    <property type="entry name" value="Ribosomal RNA adenine dimethylase-like, domain 2"/>
    <property type="match status" value="1"/>
</dbReference>
<keyword evidence="9 11" id="KW-0067">ATP-binding</keyword>
<dbReference type="GO" id="GO:0052908">
    <property type="term" value="F:16S rRNA (adenine(1518)-N(6)/adenine(1519)-N(6))-dimethyltransferase activity"/>
    <property type="evidence" value="ECO:0007669"/>
    <property type="project" value="UniProtKB-EC"/>
</dbReference>
<feature type="binding site" evidence="12 13">
    <location>
        <position position="80"/>
    </location>
    <ligand>
        <name>S-adenosyl-L-methionine</name>
        <dbReference type="ChEBI" id="CHEBI:59789"/>
    </ligand>
</feature>
<evidence type="ECO:0000256" key="1">
    <source>
        <dbReference type="ARBA" id="ARBA00009684"/>
    </source>
</evidence>
<dbReference type="STRING" id="1035195.HMPREF9997_00906"/>
<dbReference type="InterPro" id="IPR036554">
    <property type="entry name" value="GHMP_kinase_C_sf"/>
</dbReference>
<dbReference type="EC" id="2.1.1.182" evidence="12"/>
<comment type="pathway">
    <text evidence="11">Isoprenoid biosynthesis; isopentenyl diphosphate biosynthesis via DXP pathway; isopentenyl diphosphate from 1-deoxy-D-xylulose 5-phosphate: step 3/6.</text>
</comment>
<dbReference type="Pfam" id="PF00398">
    <property type="entry name" value="RrnaAD"/>
    <property type="match status" value="1"/>
</dbReference>
<dbReference type="InterPro" id="IPR014721">
    <property type="entry name" value="Ribsml_uS5_D2-typ_fold_subgr"/>
</dbReference>
<evidence type="ECO:0000256" key="2">
    <source>
        <dbReference type="ARBA" id="ARBA00022490"/>
    </source>
</evidence>
<evidence type="ECO:0000256" key="7">
    <source>
        <dbReference type="ARBA" id="ARBA00022741"/>
    </source>
</evidence>
<dbReference type="SUPFAM" id="SSF54211">
    <property type="entry name" value="Ribosomal protein S5 domain 2-like"/>
    <property type="match status" value="1"/>
</dbReference>
<dbReference type="FunFam" id="3.40.50.150:FF:000023">
    <property type="entry name" value="Ribosomal RNA small subunit methyltransferase A"/>
    <property type="match status" value="1"/>
</dbReference>
<dbReference type="AlphaFoldDB" id="L1MHZ7"/>
<dbReference type="GO" id="GO:0019288">
    <property type="term" value="P:isopentenyl diphosphate biosynthetic process, methylerythritol 4-phosphate pathway"/>
    <property type="evidence" value="ECO:0007669"/>
    <property type="project" value="UniProtKB-UniRule"/>
</dbReference>
<feature type="binding site" evidence="12 13">
    <location>
        <position position="110"/>
    </location>
    <ligand>
        <name>S-adenosyl-L-methionine</name>
        <dbReference type="ChEBI" id="CHEBI:59789"/>
    </ligand>
</feature>
<dbReference type="InterPro" id="IPR011530">
    <property type="entry name" value="rRNA_adenine_dimethylase"/>
</dbReference>
<dbReference type="PROSITE" id="PS01131">
    <property type="entry name" value="RRNA_A_DIMETH"/>
    <property type="match status" value="1"/>
</dbReference>
<dbReference type="HAMAP" id="MF_00061">
    <property type="entry name" value="IspE"/>
    <property type="match status" value="1"/>
</dbReference>
<dbReference type="PANTHER" id="PTHR11727">
    <property type="entry name" value="DIMETHYLADENOSINE TRANSFERASE"/>
    <property type="match status" value="1"/>
</dbReference>
<evidence type="ECO:0000256" key="8">
    <source>
        <dbReference type="ARBA" id="ARBA00022777"/>
    </source>
</evidence>
<dbReference type="InterPro" id="IPR023165">
    <property type="entry name" value="rRNA_Ade_diMease-like_C"/>
</dbReference>
<dbReference type="Pfam" id="PF08544">
    <property type="entry name" value="GHMP_kinases_C"/>
    <property type="match status" value="1"/>
</dbReference>
<sequence length="588" mass="61734">MVNHTSALLGPAEIRQLADKLDIRPTKKLGQNFVHDPNTVRRIVAAAEVTAQDHVLEVGPGLGSLTLALIDTVQDVTAVEIDPRLAAELPATLSWRAPDHAHKLRLIVKDALQVTRQDFDDVGAPMPTALVANLPYNVSVPVLLHLLEEFPTITRVLVMVQAEVADRLAAAPGSKVYGVPSVKASFYGQVRRAGAVGKNVFWPAPKIESGLVRIDRFRPSPWPGGVKDSTFTLIDAAFAQRRKTLRAALAGVFGASSRAEEALVRAGIDPTLRGEKLGVDDFVRLAAQLRHEAVAHGKVNLHLGVGDARPDGYHELTTVFQSLALADRMSVSVCEGTAGVASLSVAGADADKVPTDSSNLVWRAAELAGASQALDVRIDKGIPVAGGMAGGSADSAAMLRIMAALNGLDDAQLEEIAAQLGSDVPFTLHGGTMLGTGRGEKLEPLPTSGEYHWVLAVSSEGLSTPKVFATLDELRETNPELPRAGAVDALADALLTGDPEQVAPHLANDLQAAAVELRPGLQDILDAGIQAGALNGIVSGSGPTCAFLCRDATHAEQVAARLRAEKVVDAIYTTHGPVAGAHLITNES</sequence>
<feature type="binding site" evidence="12 13">
    <location>
        <position position="34"/>
    </location>
    <ligand>
        <name>S-adenosyl-L-methionine</name>
        <dbReference type="ChEBI" id="CHEBI:59789"/>
    </ligand>
</feature>
<dbReference type="NCBIfam" id="TIGR00755">
    <property type="entry name" value="ksgA"/>
    <property type="match status" value="1"/>
</dbReference>
<keyword evidence="11" id="KW-0414">Isoprene biosynthesis</keyword>
<dbReference type="HOGENOM" id="CLU_025312_0_0_11"/>
<comment type="function">
    <text evidence="11">Catalyzes the phosphorylation of the position 2 hydroxy group of 4-diphosphocytidyl-2C-methyl-D-erythritol.</text>
</comment>
<keyword evidence="8 11" id="KW-0418">Kinase</keyword>
<evidence type="ECO:0000256" key="6">
    <source>
        <dbReference type="ARBA" id="ARBA00022691"/>
    </source>
</evidence>
<protein>
    <recommendedName>
        <fullName evidence="11 12">Multifunctional fusion protein</fullName>
    </recommendedName>
    <domain>
        <recommendedName>
            <fullName evidence="12">Ribosomal RNA small subunit methyltransferase A</fullName>
            <ecNumber evidence="12">2.1.1.182</ecNumber>
        </recommendedName>
        <alternativeName>
            <fullName evidence="12">16S rRNA (adenine(1518)-N(6)/adenine(1519)-N(6))-dimethyltransferase</fullName>
        </alternativeName>
        <alternativeName>
            <fullName evidence="12">16S rRNA dimethyladenosine transferase</fullName>
        </alternativeName>
        <alternativeName>
            <fullName evidence="12">16S rRNA dimethylase</fullName>
        </alternativeName>
        <alternativeName>
            <fullName evidence="12">S-adenosylmethionine-6-N', N'-adenosyl(rRNA) dimethyltransferase</fullName>
        </alternativeName>
    </domain>
    <domain>
        <recommendedName>
            <fullName evidence="11">4-diphosphocytidyl-2-C-methyl-D-erythritol kinase</fullName>
            <shortName evidence="11">CMK</shortName>
            <ecNumber evidence="11">2.7.1.148</ecNumber>
        </recommendedName>
        <alternativeName>
            <fullName evidence="11">4-(cytidine-5'-diphospho)-2-C-methyl-D-erythritol kinase</fullName>
        </alternativeName>
    </domain>
</protein>
<feature type="active site" evidence="11">
    <location>
        <position position="298"/>
    </location>
</feature>
<comment type="caution">
    <text evidence="15">The sequence shown here is derived from an EMBL/GenBank/DDBJ whole genome shotgun (WGS) entry which is preliminary data.</text>
</comment>
<dbReference type="PANTHER" id="PTHR11727:SF7">
    <property type="entry name" value="DIMETHYLADENOSINE TRANSFERASE-RELATED"/>
    <property type="match status" value="1"/>
</dbReference>
<dbReference type="GO" id="GO:0005829">
    <property type="term" value="C:cytosol"/>
    <property type="evidence" value="ECO:0007669"/>
    <property type="project" value="TreeGrafter"/>
</dbReference>
<keyword evidence="16" id="KW-1185">Reference proteome</keyword>
<gene>
    <name evidence="12" type="primary">rsmA</name>
    <name evidence="11" type="synonym">ispE</name>
    <name evidence="12" type="synonym">ksgA</name>
    <name evidence="15" type="ORF">HMPREF9997_00906</name>
</gene>
<evidence type="ECO:0000256" key="13">
    <source>
        <dbReference type="PROSITE-ProRule" id="PRU01026"/>
    </source>
</evidence>
<dbReference type="PATRIC" id="fig|1035195.3.peg.809"/>
<dbReference type="OrthoDB" id="9814755at2"/>
<comment type="catalytic activity">
    <reaction evidence="12">
        <text>adenosine(1518)/adenosine(1519) in 16S rRNA + 4 S-adenosyl-L-methionine = N(6)-dimethyladenosine(1518)/N(6)-dimethyladenosine(1519) in 16S rRNA + 4 S-adenosyl-L-homocysteine + 4 H(+)</text>
        <dbReference type="Rhea" id="RHEA:19609"/>
        <dbReference type="Rhea" id="RHEA-COMP:10232"/>
        <dbReference type="Rhea" id="RHEA-COMP:10233"/>
        <dbReference type="ChEBI" id="CHEBI:15378"/>
        <dbReference type="ChEBI" id="CHEBI:57856"/>
        <dbReference type="ChEBI" id="CHEBI:59789"/>
        <dbReference type="ChEBI" id="CHEBI:74411"/>
        <dbReference type="ChEBI" id="CHEBI:74493"/>
        <dbReference type="EC" id="2.1.1.182"/>
    </reaction>
</comment>
<keyword evidence="3 12" id="KW-0698">rRNA processing</keyword>
<dbReference type="GO" id="GO:0003723">
    <property type="term" value="F:RNA binding"/>
    <property type="evidence" value="ECO:0007669"/>
    <property type="project" value="UniProtKB-UniRule"/>
</dbReference>
<dbReference type="InterPro" id="IPR020598">
    <property type="entry name" value="rRNA_Ade_methylase_Trfase_N"/>
</dbReference>
<evidence type="ECO:0000256" key="5">
    <source>
        <dbReference type="ARBA" id="ARBA00022679"/>
    </source>
</evidence>
<dbReference type="Gene3D" id="3.30.230.10">
    <property type="match status" value="1"/>
</dbReference>
<dbReference type="Proteomes" id="UP000010445">
    <property type="component" value="Unassembled WGS sequence"/>
</dbReference>
<feature type="active site" evidence="11">
    <location>
        <position position="423"/>
    </location>
</feature>
<comment type="subcellular location">
    <subcellularLocation>
        <location evidence="12">Cytoplasm</location>
    </subcellularLocation>
</comment>
<proteinExistence type="inferred from homology"/>
<keyword evidence="6 12" id="KW-0949">S-adenosyl-L-methionine</keyword>
<dbReference type="NCBIfam" id="TIGR00154">
    <property type="entry name" value="ispE"/>
    <property type="match status" value="1"/>
</dbReference>
<keyword evidence="2 12" id="KW-0963">Cytoplasm</keyword>
<dbReference type="HAMAP" id="MF_00607">
    <property type="entry name" value="16SrRNA_methyltr_A"/>
    <property type="match status" value="1"/>
</dbReference>
<evidence type="ECO:0000256" key="9">
    <source>
        <dbReference type="ARBA" id="ARBA00022840"/>
    </source>
</evidence>
<comment type="similarity">
    <text evidence="1 11">Belongs to the GHMP kinase family. IspE subfamily.</text>
</comment>
<dbReference type="UniPathway" id="UPA00056">
    <property type="reaction ID" value="UER00094"/>
</dbReference>
<evidence type="ECO:0000313" key="15">
    <source>
        <dbReference type="EMBL" id="EKX90842.1"/>
    </source>
</evidence>
<feature type="binding site" evidence="12 13">
    <location>
        <position position="59"/>
    </location>
    <ligand>
        <name>S-adenosyl-L-methionine</name>
        <dbReference type="ChEBI" id="CHEBI:59789"/>
    </ligand>
</feature>
<dbReference type="GO" id="GO:0050515">
    <property type="term" value="F:4-(cytidine 5'-diphospho)-2-C-methyl-D-erythritol kinase activity"/>
    <property type="evidence" value="ECO:0007669"/>
    <property type="project" value="UniProtKB-UniRule"/>
</dbReference>
<dbReference type="InterPro" id="IPR006204">
    <property type="entry name" value="GHMP_kinase_N_dom"/>
</dbReference>
<dbReference type="InterPro" id="IPR013750">
    <property type="entry name" value="GHMP_kinase_C_dom"/>
</dbReference>
<feature type="domain" description="Ribosomal RNA adenine methylase transferase N-terminal" evidence="14">
    <location>
        <begin position="39"/>
        <end position="218"/>
    </location>
</feature>
<keyword evidence="10 12" id="KW-0694">RNA-binding</keyword>
<evidence type="ECO:0000256" key="4">
    <source>
        <dbReference type="ARBA" id="ARBA00022603"/>
    </source>
</evidence>
<feature type="binding site" evidence="12 13">
    <location>
        <position position="133"/>
    </location>
    <ligand>
        <name>S-adenosyl-L-methionine</name>
        <dbReference type="ChEBI" id="CHEBI:59789"/>
    </ligand>
</feature>
<evidence type="ECO:0000256" key="10">
    <source>
        <dbReference type="ARBA" id="ARBA00022884"/>
    </source>
</evidence>
<dbReference type="Gene3D" id="3.30.70.890">
    <property type="entry name" value="GHMP kinase, C-terminal domain"/>
    <property type="match status" value="1"/>
</dbReference>
<dbReference type="InterPro" id="IPR004424">
    <property type="entry name" value="IspE"/>
</dbReference>